<proteinExistence type="predicted"/>
<gene>
    <name evidence="1" type="ORF">OXU80_16940</name>
</gene>
<reference evidence="1" key="1">
    <citation type="submission" date="2022-11" db="EMBL/GenBank/DDBJ databases">
        <title>beta-Carotene-producing bacterium, Jeongeuplla avenae sp. nov., alleviates the salt stress of Arabidopsis seedlings.</title>
        <authorList>
            <person name="Jiang L."/>
            <person name="Lee J."/>
        </authorList>
    </citation>
    <scope>NUCLEOTIDE SEQUENCE</scope>
    <source>
        <strain evidence="1">DY_R2A_6</strain>
    </source>
</reference>
<evidence type="ECO:0000313" key="2">
    <source>
        <dbReference type="Proteomes" id="UP001163223"/>
    </source>
</evidence>
<keyword evidence="2" id="KW-1185">Reference proteome</keyword>
<name>A0ACD4NIB0_9HYPH</name>
<accession>A0ACD4NIB0</accession>
<dbReference type="Proteomes" id="UP001163223">
    <property type="component" value="Chromosome"/>
</dbReference>
<organism evidence="1 2">
    <name type="scientific">Antarcticirhabdus aurantiaca</name>
    <dbReference type="NCBI Taxonomy" id="2606717"/>
    <lineage>
        <taxon>Bacteria</taxon>
        <taxon>Pseudomonadati</taxon>
        <taxon>Pseudomonadota</taxon>
        <taxon>Alphaproteobacteria</taxon>
        <taxon>Hyphomicrobiales</taxon>
        <taxon>Aurantimonadaceae</taxon>
        <taxon>Antarcticirhabdus</taxon>
    </lineage>
</organism>
<protein>
    <submittedName>
        <fullName evidence="1">Amidase</fullName>
    </submittedName>
</protein>
<sequence>MTFAPVPLRATLAAVAGGAAPERSIRARLSAIHADDPALRAFHALSPDLRPAFAATGPLAGVSLGVKDIIDTADMPTAYGSPIHAGHRPAADASVVAMARMKGAAIIGKTETCPFAFLDPAPTRNAVDPAHTPGGSSAGSAAAVAAGLCEVALGTQTAGSVLRPAAFNGVCGYKPSFRLLPTVGVKPFAWTLDTLGVFAAGVADAALFAALLTGRDLAVPETPAAPHIGVYRSAIDGEMSAAMAEAVERAARAAERAGARVTIVEEPEALARGRDAQGPIQLHEGALALLHERRAHADDLGPRLSAALDEGAAIVPERYDECRRLARIARRTAATLFESVDALLLPAAPGAAPRSRDTTGSPVFNKLWTLTGNPAVAVPGLLDPAGMPLGIQVVARFGRDRVALEAAAFVEAALRRFEA</sequence>
<dbReference type="EMBL" id="CP113520">
    <property type="protein sequence ID" value="WAJ26555.1"/>
    <property type="molecule type" value="Genomic_DNA"/>
</dbReference>
<evidence type="ECO:0000313" key="1">
    <source>
        <dbReference type="EMBL" id="WAJ26555.1"/>
    </source>
</evidence>